<dbReference type="Pfam" id="PF13458">
    <property type="entry name" value="Peripla_BP_6"/>
    <property type="match status" value="1"/>
</dbReference>
<dbReference type="CDD" id="cd20014">
    <property type="entry name" value="PBP1_RPA0668_benzoate-like"/>
    <property type="match status" value="1"/>
</dbReference>
<evidence type="ECO:0000313" key="4">
    <source>
        <dbReference type="EMBL" id="PNY79637.1"/>
    </source>
</evidence>
<dbReference type="InterPro" id="IPR028081">
    <property type="entry name" value="Leu-bd"/>
</dbReference>
<dbReference type="PANTHER" id="PTHR30483">
    <property type="entry name" value="LEUCINE-SPECIFIC-BINDING PROTEIN"/>
    <property type="match status" value="1"/>
</dbReference>
<evidence type="ECO:0000313" key="5">
    <source>
        <dbReference type="Proteomes" id="UP000236379"/>
    </source>
</evidence>
<proteinExistence type="inferred from homology"/>
<dbReference type="Gene3D" id="3.40.50.2300">
    <property type="match status" value="2"/>
</dbReference>
<gene>
    <name evidence="4" type="ORF">CVO96_16860</name>
</gene>
<dbReference type="SUPFAM" id="SSF53822">
    <property type="entry name" value="Periplasmic binding protein-like I"/>
    <property type="match status" value="1"/>
</dbReference>
<organism evidence="4 5">
    <name type="scientific">Deinococcus koreensis</name>
    <dbReference type="NCBI Taxonomy" id="2054903"/>
    <lineage>
        <taxon>Bacteria</taxon>
        <taxon>Thermotogati</taxon>
        <taxon>Deinococcota</taxon>
        <taxon>Deinococci</taxon>
        <taxon>Deinococcales</taxon>
        <taxon>Deinococcaceae</taxon>
        <taxon>Deinococcus</taxon>
    </lineage>
</organism>
<comment type="similarity">
    <text evidence="1">Belongs to the leucine-binding protein family.</text>
</comment>
<evidence type="ECO:0000256" key="1">
    <source>
        <dbReference type="ARBA" id="ARBA00010062"/>
    </source>
</evidence>
<dbReference type="InterPro" id="IPR028082">
    <property type="entry name" value="Peripla_BP_I"/>
</dbReference>
<dbReference type="PANTHER" id="PTHR30483:SF6">
    <property type="entry name" value="PERIPLASMIC BINDING PROTEIN OF ABC TRANSPORTER FOR NATURAL AMINO ACIDS"/>
    <property type="match status" value="1"/>
</dbReference>
<keyword evidence="5" id="KW-1185">Reference proteome</keyword>
<dbReference type="InterPro" id="IPR051010">
    <property type="entry name" value="BCAA_transport"/>
</dbReference>
<protein>
    <submittedName>
        <fullName evidence="4">ABC transporter substrate-binding protein</fullName>
    </submittedName>
</protein>
<evidence type="ECO:0000259" key="3">
    <source>
        <dbReference type="Pfam" id="PF13458"/>
    </source>
</evidence>
<dbReference type="Proteomes" id="UP000236379">
    <property type="component" value="Unassembled WGS sequence"/>
</dbReference>
<reference evidence="4 5" key="1">
    <citation type="submission" date="2018-01" db="EMBL/GenBank/DDBJ databases">
        <title>Deinococcus koreensis sp. nov., a radiation-resistant bacterium isolated from river water.</title>
        <authorList>
            <person name="Choi A."/>
        </authorList>
    </citation>
    <scope>NUCLEOTIDE SEQUENCE [LARGE SCALE GENOMIC DNA]</scope>
    <source>
        <strain evidence="4 5">SJW1-2</strain>
    </source>
</reference>
<sequence length="404" mass="42370">MPTPIPQPGGPASGGSIMPTRPLFLSALTLSLLSPPAGAQASAVKIGVIMPFSGVYASIGEEGWRGLTLYLDSIGNKVAGRALTLVREDEEADPAVALRKASKLISADRVDLLAGVVLTPSAYALAPVVEKAQVPLVVFNALGNGLTRERGNPYVFRASGTGWQFSHPFGRYVAGKVSKNTFLLGADYSFGRDSVADFKASYTAAGGKVAGEVYTPLGSADFSPYLARIAAAKPDALYAFLSGSDAVLFMKQFVQFGLNKTVKLAVSGEMVDEKLLDSVDRGVAGALSVGPWVQDLDNAQNRLFVGAYRKKYGDAPGVFALRGWDTAHVIVGALKKTGGNVSDKAALLAALRGVTFPSPHGNFRFDPATQNVVHNIYVRQVVVGAGGLTNKTVTFLGSYADPGK</sequence>
<dbReference type="EMBL" id="PPPD01000002">
    <property type="protein sequence ID" value="PNY79637.1"/>
    <property type="molecule type" value="Genomic_DNA"/>
</dbReference>
<accession>A0A2K3USY4</accession>
<comment type="caution">
    <text evidence="4">The sequence shown here is derived from an EMBL/GenBank/DDBJ whole genome shotgun (WGS) entry which is preliminary data.</text>
</comment>
<keyword evidence="2" id="KW-0732">Signal</keyword>
<dbReference type="AlphaFoldDB" id="A0A2K3USY4"/>
<dbReference type="OrthoDB" id="9783240at2"/>
<evidence type="ECO:0000256" key="2">
    <source>
        <dbReference type="ARBA" id="ARBA00022729"/>
    </source>
</evidence>
<name>A0A2K3USY4_9DEIO</name>
<feature type="domain" description="Leucine-binding protein" evidence="3">
    <location>
        <begin position="44"/>
        <end position="382"/>
    </location>
</feature>